<accession>A0ABR2ELM4</accession>
<evidence type="ECO:0000313" key="2">
    <source>
        <dbReference type="Proteomes" id="UP001472677"/>
    </source>
</evidence>
<evidence type="ECO:0000313" key="1">
    <source>
        <dbReference type="EMBL" id="KAK8562776.1"/>
    </source>
</evidence>
<gene>
    <name evidence="1" type="ORF">V6N12_010846</name>
</gene>
<name>A0ABR2ELM4_9ROSI</name>
<reference evidence="1 2" key="1">
    <citation type="journal article" date="2024" name="G3 (Bethesda)">
        <title>Genome assembly of Hibiscus sabdariffa L. provides insights into metabolisms of medicinal natural products.</title>
        <authorList>
            <person name="Kim T."/>
        </authorList>
    </citation>
    <scope>NUCLEOTIDE SEQUENCE [LARGE SCALE GENOMIC DNA]</scope>
    <source>
        <strain evidence="1">TK-2024</strain>
        <tissue evidence="1">Old leaves</tissue>
    </source>
</reference>
<dbReference type="Proteomes" id="UP001472677">
    <property type="component" value="Unassembled WGS sequence"/>
</dbReference>
<organism evidence="1 2">
    <name type="scientific">Hibiscus sabdariffa</name>
    <name type="common">roselle</name>
    <dbReference type="NCBI Taxonomy" id="183260"/>
    <lineage>
        <taxon>Eukaryota</taxon>
        <taxon>Viridiplantae</taxon>
        <taxon>Streptophyta</taxon>
        <taxon>Embryophyta</taxon>
        <taxon>Tracheophyta</taxon>
        <taxon>Spermatophyta</taxon>
        <taxon>Magnoliopsida</taxon>
        <taxon>eudicotyledons</taxon>
        <taxon>Gunneridae</taxon>
        <taxon>Pentapetalae</taxon>
        <taxon>rosids</taxon>
        <taxon>malvids</taxon>
        <taxon>Malvales</taxon>
        <taxon>Malvaceae</taxon>
        <taxon>Malvoideae</taxon>
        <taxon>Hibiscus</taxon>
    </lineage>
</organism>
<sequence>MQEFAQNSHPFLIQVENSSVNLDDKDMQETLEELVDASGSDFEILSHFDEQVDIDDTNIMTMWPGT</sequence>
<protein>
    <submittedName>
        <fullName evidence="1">Uncharacterized protein</fullName>
    </submittedName>
</protein>
<keyword evidence="2" id="KW-1185">Reference proteome</keyword>
<comment type="caution">
    <text evidence="1">The sequence shown here is derived from an EMBL/GenBank/DDBJ whole genome shotgun (WGS) entry which is preliminary data.</text>
</comment>
<dbReference type="EMBL" id="JBBPBM010000012">
    <property type="protein sequence ID" value="KAK8562776.1"/>
    <property type="molecule type" value="Genomic_DNA"/>
</dbReference>
<proteinExistence type="predicted"/>